<keyword evidence="2" id="KW-0812">Transmembrane</keyword>
<comment type="caution">
    <text evidence="3">The sequence shown here is derived from an EMBL/GenBank/DDBJ whole genome shotgun (WGS) entry which is preliminary data.</text>
</comment>
<feature type="compositionally biased region" description="Polar residues" evidence="1">
    <location>
        <begin position="575"/>
        <end position="593"/>
    </location>
</feature>
<keyword evidence="4" id="KW-1185">Reference proteome</keyword>
<sequence>MAWTIRPRAAQVEREEEEAVTDRTRVDDMDPSITFSPGPSPYVDTQAKSPWSVLRDSLANNGSAVTTNRSDANLKFHFPGDSLSIALLYNASGTNVKMTLENGTSVPFQVSADEAAASVPNGEKGAMQKKVFRLAGLPCKNHTVTLAPASNSDSKASTLNFDWFSYATPNSPSACVPSIEKSPTSAGDSPAASGSDSGGSSPFLHHHTVEYAGIGVGAAIFGFLLACFFVLCSRRRSRHNRQPLIDQSDRTYHSRRVQTNSHKIYDMSQRSQEPLLEPEPVFCPRGHHELAKDESFTARHSDHNQSVMNSPSSNAVFPLMPVNPTNHVDRVDDVGFNIGQLLLQLKHDSVHGPREPCRDLSKLPYEKAHCPSTATHPLRARLSQSTSALVGDHHLDKVRRNDPVLAIPSHPPRRPCTASAVDRLRTEAQQLSISRPLSPFGRSRPNTSADAESSFSLLPSCQQLPSRLTTAPTHPTEQRFMRISDSSTSAETDWSRASGDVSGSCTKEQHKLTKDKMLNMGKCVGDVSEMVKTTDSKDEMWKSKRNIIGENGRRRRNSSSGLPRRPPKSPYRPSTAQSTMMSRGLSSKPLTVR</sequence>
<dbReference type="Proteomes" id="UP001294444">
    <property type="component" value="Unassembled WGS sequence"/>
</dbReference>
<evidence type="ECO:0000256" key="1">
    <source>
        <dbReference type="SAM" id="MobiDB-lite"/>
    </source>
</evidence>
<proteinExistence type="predicted"/>
<keyword evidence="2" id="KW-0472">Membrane</keyword>
<evidence type="ECO:0000313" key="3">
    <source>
        <dbReference type="EMBL" id="SNX85165.1"/>
    </source>
</evidence>
<accession>A0AAJ4XMV9</accession>
<evidence type="ECO:0000256" key="2">
    <source>
        <dbReference type="SAM" id="Phobius"/>
    </source>
</evidence>
<name>A0AAJ4XMV9_9BASI</name>
<dbReference type="EMBL" id="OAPG01000009">
    <property type="protein sequence ID" value="SNX85165.1"/>
    <property type="molecule type" value="Genomic_DNA"/>
</dbReference>
<feature type="transmembrane region" description="Helical" evidence="2">
    <location>
        <begin position="211"/>
        <end position="232"/>
    </location>
</feature>
<feature type="region of interest" description="Disordered" evidence="1">
    <location>
        <begin position="1"/>
        <end position="44"/>
    </location>
</feature>
<gene>
    <name evidence="3" type="ORF">MEPE_03874</name>
</gene>
<dbReference type="AlphaFoldDB" id="A0AAJ4XMV9"/>
<protein>
    <submittedName>
        <fullName evidence="3">Uncharacterized protein</fullName>
    </submittedName>
</protein>
<feature type="compositionally biased region" description="Low complexity" evidence="1">
    <location>
        <begin position="182"/>
        <end position="199"/>
    </location>
</feature>
<feature type="region of interest" description="Disordered" evidence="1">
    <location>
        <begin position="547"/>
        <end position="593"/>
    </location>
</feature>
<reference evidence="3" key="1">
    <citation type="submission" date="2023-10" db="EMBL/GenBank/DDBJ databases">
        <authorList>
            <person name="Guldener U."/>
        </authorList>
    </citation>
    <scope>NUCLEOTIDE SEQUENCE</scope>
    <source>
        <strain evidence="3">Mp4</strain>
    </source>
</reference>
<keyword evidence="2" id="KW-1133">Transmembrane helix</keyword>
<feature type="compositionally biased region" description="Polar residues" evidence="1">
    <location>
        <begin position="444"/>
        <end position="475"/>
    </location>
</feature>
<feature type="region of interest" description="Disordered" evidence="1">
    <location>
        <begin position="175"/>
        <end position="199"/>
    </location>
</feature>
<evidence type="ECO:0000313" key="4">
    <source>
        <dbReference type="Proteomes" id="UP001294444"/>
    </source>
</evidence>
<feature type="region of interest" description="Disordered" evidence="1">
    <location>
        <begin position="432"/>
        <end position="509"/>
    </location>
</feature>
<organism evidence="3 4">
    <name type="scientific">Melanopsichium pennsylvanicum</name>
    <dbReference type="NCBI Taxonomy" id="63383"/>
    <lineage>
        <taxon>Eukaryota</taxon>
        <taxon>Fungi</taxon>
        <taxon>Dikarya</taxon>
        <taxon>Basidiomycota</taxon>
        <taxon>Ustilaginomycotina</taxon>
        <taxon>Ustilaginomycetes</taxon>
        <taxon>Ustilaginales</taxon>
        <taxon>Ustilaginaceae</taxon>
        <taxon>Melanopsichium</taxon>
    </lineage>
</organism>
<feature type="compositionally biased region" description="Low complexity" evidence="1">
    <location>
        <begin position="1"/>
        <end position="10"/>
    </location>
</feature>
<dbReference type="Gene3D" id="2.60.120.260">
    <property type="entry name" value="Galactose-binding domain-like"/>
    <property type="match status" value="1"/>
</dbReference>